<sequence length="184" mass="21652">MLQVPSRRDQPLSRLQAFAAIFLPILNISWFLAIRKVYHDLKDVAVQNFLKSFNRFFKGKFEAHWKKLNIPDEVLKNQLAAQKRFSPTKLASGSDDSKNFVEYFRSATKENQEHWNEQVRYQCYDYLVLFEKAAKKAKGQVKKELKEEEGEYSTRYYPSDSEDEGEEDGLEEDEILTSDVKDEH</sequence>
<keyword evidence="2" id="KW-1133">Transmembrane helix</keyword>
<keyword evidence="4" id="KW-1185">Reference proteome</keyword>
<reference evidence="3" key="1">
    <citation type="journal article" date="2020" name="Stud. Mycol.">
        <title>101 Dothideomycetes genomes: a test case for predicting lifestyles and emergence of pathogens.</title>
        <authorList>
            <person name="Haridas S."/>
            <person name="Albert R."/>
            <person name="Binder M."/>
            <person name="Bloem J."/>
            <person name="Labutti K."/>
            <person name="Salamov A."/>
            <person name="Andreopoulos B."/>
            <person name="Baker S."/>
            <person name="Barry K."/>
            <person name="Bills G."/>
            <person name="Bluhm B."/>
            <person name="Cannon C."/>
            <person name="Castanera R."/>
            <person name="Culley D."/>
            <person name="Daum C."/>
            <person name="Ezra D."/>
            <person name="Gonzalez J."/>
            <person name="Henrissat B."/>
            <person name="Kuo A."/>
            <person name="Liang C."/>
            <person name="Lipzen A."/>
            <person name="Lutzoni F."/>
            <person name="Magnuson J."/>
            <person name="Mondo S."/>
            <person name="Nolan M."/>
            <person name="Ohm R."/>
            <person name="Pangilinan J."/>
            <person name="Park H.-J."/>
            <person name="Ramirez L."/>
            <person name="Alfaro M."/>
            <person name="Sun H."/>
            <person name="Tritt A."/>
            <person name="Yoshinaga Y."/>
            <person name="Zwiers L.-H."/>
            <person name="Turgeon B."/>
            <person name="Goodwin S."/>
            <person name="Spatafora J."/>
            <person name="Crous P."/>
            <person name="Grigoriev I."/>
        </authorList>
    </citation>
    <scope>NUCLEOTIDE SEQUENCE</scope>
    <source>
        <strain evidence="3">CBS 115976</strain>
    </source>
</reference>
<evidence type="ECO:0000256" key="1">
    <source>
        <dbReference type="SAM" id="MobiDB-lite"/>
    </source>
</evidence>
<feature type="transmembrane region" description="Helical" evidence="2">
    <location>
        <begin position="15"/>
        <end position="34"/>
    </location>
</feature>
<evidence type="ECO:0000256" key="2">
    <source>
        <dbReference type="SAM" id="Phobius"/>
    </source>
</evidence>
<accession>A0A6A6UHK4</accession>
<name>A0A6A6UHK4_9PEZI</name>
<evidence type="ECO:0000313" key="3">
    <source>
        <dbReference type="EMBL" id="KAF2671041.1"/>
    </source>
</evidence>
<keyword evidence="2" id="KW-0812">Transmembrane</keyword>
<feature type="compositionally biased region" description="Acidic residues" evidence="1">
    <location>
        <begin position="160"/>
        <end position="176"/>
    </location>
</feature>
<dbReference type="EMBL" id="MU004233">
    <property type="protein sequence ID" value="KAF2671041.1"/>
    <property type="molecule type" value="Genomic_DNA"/>
</dbReference>
<gene>
    <name evidence="3" type="ORF">BT63DRAFT_453420</name>
</gene>
<proteinExistence type="predicted"/>
<keyword evidence="2" id="KW-0472">Membrane</keyword>
<protein>
    <submittedName>
        <fullName evidence="3">Uncharacterized protein</fullName>
    </submittedName>
</protein>
<organism evidence="3 4">
    <name type="scientific">Microthyrium microscopicum</name>
    <dbReference type="NCBI Taxonomy" id="703497"/>
    <lineage>
        <taxon>Eukaryota</taxon>
        <taxon>Fungi</taxon>
        <taxon>Dikarya</taxon>
        <taxon>Ascomycota</taxon>
        <taxon>Pezizomycotina</taxon>
        <taxon>Dothideomycetes</taxon>
        <taxon>Dothideomycetes incertae sedis</taxon>
        <taxon>Microthyriales</taxon>
        <taxon>Microthyriaceae</taxon>
        <taxon>Microthyrium</taxon>
    </lineage>
</organism>
<feature type="region of interest" description="Disordered" evidence="1">
    <location>
        <begin position="139"/>
        <end position="184"/>
    </location>
</feature>
<dbReference type="AlphaFoldDB" id="A0A6A6UHK4"/>
<evidence type="ECO:0000313" key="4">
    <source>
        <dbReference type="Proteomes" id="UP000799302"/>
    </source>
</evidence>
<dbReference type="Proteomes" id="UP000799302">
    <property type="component" value="Unassembled WGS sequence"/>
</dbReference>